<dbReference type="OrthoDB" id="6188167at2"/>
<protein>
    <submittedName>
        <fullName evidence="3">Thymidine phosphorylase</fullName>
    </submittedName>
</protein>
<dbReference type="Proteomes" id="UP000270530">
    <property type="component" value="Chromosome"/>
</dbReference>
<evidence type="ECO:0000313" key="3">
    <source>
        <dbReference type="EMBL" id="BBD79514.1"/>
    </source>
</evidence>
<keyword evidence="4" id="KW-1185">Reference proteome</keyword>
<dbReference type="Pfam" id="PF07793">
    <property type="entry name" value="DUF1631"/>
    <property type="match status" value="1"/>
</dbReference>
<dbReference type="InterPro" id="IPR012434">
    <property type="entry name" value="DUF1631"/>
</dbReference>
<name>A0A2Z6E401_9GAMM</name>
<reference evidence="4" key="1">
    <citation type="submission" date="2018-04" db="EMBL/GenBank/DDBJ databases">
        <authorList>
            <person name="Watanabe M."/>
            <person name="Kojima H."/>
        </authorList>
    </citation>
    <scope>NUCLEOTIDE SEQUENCE [LARGE SCALE GENOMIC DNA]</scope>
    <source>
        <strain evidence="4">Dysh456</strain>
    </source>
</reference>
<feature type="compositionally biased region" description="Low complexity" evidence="2">
    <location>
        <begin position="623"/>
        <end position="636"/>
    </location>
</feature>
<evidence type="ECO:0000256" key="2">
    <source>
        <dbReference type="SAM" id="MobiDB-lite"/>
    </source>
</evidence>
<evidence type="ECO:0000256" key="1">
    <source>
        <dbReference type="SAM" id="Coils"/>
    </source>
</evidence>
<organism evidence="3 4">
    <name type="scientific">Aerosticca soli</name>
    <dbReference type="NCBI Taxonomy" id="2010829"/>
    <lineage>
        <taxon>Bacteria</taxon>
        <taxon>Pseudomonadati</taxon>
        <taxon>Pseudomonadota</taxon>
        <taxon>Gammaproteobacteria</taxon>
        <taxon>Lysobacterales</taxon>
        <taxon>Rhodanobacteraceae</taxon>
        <taxon>Aerosticca</taxon>
    </lineage>
</organism>
<reference evidence="4" key="2">
    <citation type="submission" date="2018-06" db="EMBL/GenBank/DDBJ databases">
        <title>Genome sequence of Rhodanobacteraceae bacterium strain Dysh456.</title>
        <authorList>
            <person name="Fukui M."/>
        </authorList>
    </citation>
    <scope>NUCLEOTIDE SEQUENCE [LARGE SCALE GENOMIC DNA]</scope>
    <source>
        <strain evidence="4">Dysh456</strain>
    </source>
</reference>
<dbReference type="KEGG" id="rbd:ALSL_0849"/>
<proteinExistence type="predicted"/>
<feature type="coiled-coil region" evidence="1">
    <location>
        <begin position="457"/>
        <end position="501"/>
    </location>
</feature>
<feature type="region of interest" description="Disordered" evidence="2">
    <location>
        <begin position="606"/>
        <end position="636"/>
    </location>
</feature>
<feature type="region of interest" description="Disordered" evidence="2">
    <location>
        <begin position="236"/>
        <end position="260"/>
    </location>
</feature>
<sequence length="750" mass="82097">MADQANSSTLASHDLARPARAQRLLAELMATCQGWLQEPVLQSLDAFDRRLFEQAERARNHLDQQRHFTVRQRLIQSRQPFLRHCLAGLVQHFHHLGQASPRTGKDAFEQPLSLVDPGEQELAALLDQLSSRCEARMGPGLLELGYRFAVLVASPPLEGEALPVGPRAMLGVWRDAGQALDLSGEHLLLMLRCAESGLLKRLPELHARLDAQLHEAAILRGLRVLPLARLAAQRARTIDSPPGEPAAEAPPTATAAADRGGDASAPIAVLEGLRSLLARRQLAEKSPASTTAQVATREELETALAALQQHLGQISTQVSRELRSARRLRDELLQQLNAARPAGSPPRRLSAEQDDAVELLAMLFEQLARQLRQGGQAQQLLGGLQLPLLRAAITDRQFFEQREHPARQLLGTVAEAANDWLDQAGSEADRQLATALQHLVQRAGQGQPDNQLFAALTAEIEQHLTQLKRKAQAAERRHVEAMQGRERLAQARRRAAELIADRFAKTSPSGLLRTLLERVWSDVLALTLLRHGEQSELFATQLVITDQLLGRLPLGDRRRLQSEVCTALQQIGMHGEEALQVAQRLTGAAEAASTGPAGVSGLALRLRQQRQKRDREPSPPPATSTAAPAAAAPVVTPSPVAEATDEERQVLAQLQTLPFGTWFEIIDAKSGAVSQRKLAWYSPMSGNGLFVTRRGQRAEEITLLQLARDMVRGQVRRLDGEAGSLLDRAWRALGRQLRRSGDPGEPSHAS</sequence>
<evidence type="ECO:0000313" key="4">
    <source>
        <dbReference type="Proteomes" id="UP000270530"/>
    </source>
</evidence>
<dbReference type="EMBL" id="AP018560">
    <property type="protein sequence ID" value="BBD79514.1"/>
    <property type="molecule type" value="Genomic_DNA"/>
</dbReference>
<keyword evidence="1" id="KW-0175">Coiled coil</keyword>
<accession>A0A2Z6E401</accession>
<dbReference type="AlphaFoldDB" id="A0A2Z6E401"/>
<gene>
    <name evidence="3" type="ORF">ALSL_0849</name>
</gene>